<keyword evidence="8" id="KW-0406">Ion transport</keyword>
<evidence type="ECO:0000256" key="5">
    <source>
        <dbReference type="ARBA" id="ARBA00022826"/>
    </source>
</evidence>
<dbReference type="AlphaFoldDB" id="A0A2C9LI84"/>
<dbReference type="PANTHER" id="PTHR10027:SF10">
    <property type="entry name" value="SLOWPOKE 2, ISOFORM D"/>
    <property type="match status" value="1"/>
</dbReference>
<dbReference type="InterPro" id="IPR003148">
    <property type="entry name" value="RCK_N"/>
</dbReference>
<dbReference type="PANTHER" id="PTHR10027">
    <property type="entry name" value="CALCIUM-ACTIVATED POTASSIUM CHANNEL ALPHA CHAIN"/>
    <property type="match status" value="1"/>
</dbReference>
<organism evidence="12 13">
    <name type="scientific">Biomphalaria glabrata</name>
    <name type="common">Bloodfluke planorb</name>
    <name type="synonym">Freshwater snail</name>
    <dbReference type="NCBI Taxonomy" id="6526"/>
    <lineage>
        <taxon>Eukaryota</taxon>
        <taxon>Metazoa</taxon>
        <taxon>Spiralia</taxon>
        <taxon>Lophotrochozoa</taxon>
        <taxon>Mollusca</taxon>
        <taxon>Gastropoda</taxon>
        <taxon>Heterobranchia</taxon>
        <taxon>Euthyneura</taxon>
        <taxon>Panpulmonata</taxon>
        <taxon>Hygrophila</taxon>
        <taxon>Lymnaeoidea</taxon>
        <taxon>Planorbidae</taxon>
        <taxon>Biomphalaria</taxon>
    </lineage>
</organism>
<keyword evidence="2" id="KW-0813">Transport</keyword>
<dbReference type="InterPro" id="IPR047871">
    <property type="entry name" value="K_chnl_Slo-like"/>
</dbReference>
<evidence type="ECO:0000256" key="4">
    <source>
        <dbReference type="ARBA" id="ARBA00022692"/>
    </source>
</evidence>
<dbReference type="VEuPathDB" id="VectorBase:BGLB031367"/>
<reference evidence="12" key="1">
    <citation type="submission" date="2020-05" db="UniProtKB">
        <authorList>
            <consortium name="EnsemblMetazoa"/>
        </authorList>
    </citation>
    <scope>IDENTIFICATION</scope>
    <source>
        <strain evidence="12">BB02</strain>
    </source>
</reference>
<evidence type="ECO:0000256" key="8">
    <source>
        <dbReference type="ARBA" id="ARBA00023065"/>
    </source>
</evidence>
<sequence>MNVLFYSLDDLLVAGVNKAIHLVISHIQADPGGEENLNDAETIVAVQKISRLFPHVNIITEVNEASNMRFMQFKAKDTYMSQIRKLEKRLKEQALSHLPYMFRLPFAAGKVFSSHMLDRLLYQTFVKGYLISFVRLLLGIDAEKNSGHLSSVSTTDSIFSMHV</sequence>
<keyword evidence="4" id="KW-0812">Transmembrane</keyword>
<feature type="domain" description="RCK N-terminal" evidence="11">
    <location>
        <begin position="7"/>
        <end position="60"/>
    </location>
</feature>
<dbReference type="Pfam" id="PF22614">
    <property type="entry name" value="Slo-like_RCK"/>
    <property type="match status" value="1"/>
</dbReference>
<name>A0A2C9LI84_BIOGL</name>
<dbReference type="GO" id="GO:0005886">
    <property type="term" value="C:plasma membrane"/>
    <property type="evidence" value="ECO:0007669"/>
    <property type="project" value="TreeGrafter"/>
</dbReference>
<evidence type="ECO:0000256" key="1">
    <source>
        <dbReference type="ARBA" id="ARBA00004141"/>
    </source>
</evidence>
<keyword evidence="10" id="KW-0407">Ion channel</keyword>
<dbReference type="EnsemblMetazoa" id="BGLB031367-RA">
    <property type="protein sequence ID" value="BGLB031367-PA"/>
    <property type="gene ID" value="BGLB031367"/>
</dbReference>
<dbReference type="VEuPathDB" id="VectorBase:BGLAX_039609"/>
<evidence type="ECO:0000256" key="6">
    <source>
        <dbReference type="ARBA" id="ARBA00022958"/>
    </source>
</evidence>
<evidence type="ECO:0000259" key="11">
    <source>
        <dbReference type="Pfam" id="PF22614"/>
    </source>
</evidence>
<dbReference type="KEGG" id="bgt:106050827"/>
<keyword evidence="9" id="KW-0472">Membrane</keyword>
<evidence type="ECO:0000256" key="2">
    <source>
        <dbReference type="ARBA" id="ARBA00022448"/>
    </source>
</evidence>
<protein>
    <recommendedName>
        <fullName evidence="11">RCK N-terminal domain-containing protein</fullName>
    </recommendedName>
</protein>
<dbReference type="GO" id="GO:0005228">
    <property type="term" value="F:intracellular sodium-activated potassium channel activity"/>
    <property type="evidence" value="ECO:0007669"/>
    <property type="project" value="TreeGrafter"/>
</dbReference>
<comment type="subcellular location">
    <subcellularLocation>
        <location evidence="1">Membrane</location>
        <topology evidence="1">Multi-pass membrane protein</topology>
    </subcellularLocation>
</comment>
<keyword evidence="5" id="KW-0631">Potassium channel</keyword>
<dbReference type="Proteomes" id="UP000076420">
    <property type="component" value="Unassembled WGS sequence"/>
</dbReference>
<keyword evidence="6" id="KW-0630">Potassium</keyword>
<evidence type="ECO:0000256" key="3">
    <source>
        <dbReference type="ARBA" id="ARBA00022538"/>
    </source>
</evidence>
<keyword evidence="7" id="KW-1133">Transmembrane helix</keyword>
<evidence type="ECO:0000256" key="10">
    <source>
        <dbReference type="ARBA" id="ARBA00023303"/>
    </source>
</evidence>
<proteinExistence type="predicted"/>
<evidence type="ECO:0000256" key="9">
    <source>
        <dbReference type="ARBA" id="ARBA00023136"/>
    </source>
</evidence>
<evidence type="ECO:0000256" key="7">
    <source>
        <dbReference type="ARBA" id="ARBA00022989"/>
    </source>
</evidence>
<evidence type="ECO:0000313" key="13">
    <source>
        <dbReference type="Proteomes" id="UP000076420"/>
    </source>
</evidence>
<dbReference type="Gene3D" id="3.40.50.720">
    <property type="entry name" value="NAD(P)-binding Rossmann-like Domain"/>
    <property type="match status" value="1"/>
</dbReference>
<dbReference type="STRING" id="6526.A0A2C9LI84"/>
<gene>
    <name evidence="12" type="primary">106050827</name>
</gene>
<keyword evidence="3" id="KW-0633">Potassium transport</keyword>
<evidence type="ECO:0000313" key="12">
    <source>
        <dbReference type="EnsemblMetazoa" id="BGLB031367-PA"/>
    </source>
</evidence>
<accession>A0A2C9LI84</accession>
<dbReference type="GO" id="GO:0015271">
    <property type="term" value="F:outward rectifier potassium channel activity"/>
    <property type="evidence" value="ECO:0007669"/>
    <property type="project" value="TreeGrafter"/>
</dbReference>